<keyword evidence="9" id="KW-1185">Reference proteome</keyword>
<dbReference type="InterPro" id="IPR002772">
    <property type="entry name" value="Glyco_hydro_3_C"/>
</dbReference>
<dbReference type="Gene3D" id="2.60.40.10">
    <property type="entry name" value="Immunoglobulins"/>
    <property type="match status" value="1"/>
</dbReference>
<dbReference type="InterPro" id="IPR036962">
    <property type="entry name" value="Glyco_hydro_3_N_sf"/>
</dbReference>
<evidence type="ECO:0000256" key="1">
    <source>
        <dbReference type="ARBA" id="ARBA00005336"/>
    </source>
</evidence>
<dbReference type="GO" id="GO:0005975">
    <property type="term" value="P:carbohydrate metabolic process"/>
    <property type="evidence" value="ECO:0007669"/>
    <property type="project" value="InterPro"/>
</dbReference>
<dbReference type="InterPro" id="IPR001764">
    <property type="entry name" value="Glyco_hydro_3_N"/>
</dbReference>
<accession>A0A1M6H6T7</accession>
<reference evidence="8 9" key="1">
    <citation type="submission" date="2016-11" db="EMBL/GenBank/DDBJ databases">
        <authorList>
            <person name="Jaros S."/>
            <person name="Januszkiewicz K."/>
            <person name="Wedrychowicz H."/>
        </authorList>
    </citation>
    <scope>NUCLEOTIDE SEQUENCE [LARGE SCALE GENOMIC DNA]</scope>
    <source>
        <strain evidence="8 9">DSM 12906</strain>
    </source>
</reference>
<dbReference type="InterPro" id="IPR026891">
    <property type="entry name" value="Fn3-like"/>
</dbReference>
<comment type="function">
    <text evidence="4">Catalyzes the hydrolysis of a non-reducing terminal alpha-L-arabinopyranosidic linkage in ginsenoside Rb2 (alpha-L-arabinopyranosyl-(1-&gt;6)-alpha-D-glucopyranosyl) to release alpha-D-glucopyranosyl (Rd). It is not able to hydrolyze alpha-L-arabinofuranosyl-(1-&gt;6)-alpha-D-glucopyranosyl (Rc).</text>
</comment>
<dbReference type="PRINTS" id="PR00133">
    <property type="entry name" value="GLHYDRLASE3"/>
</dbReference>
<dbReference type="SUPFAM" id="SSF52279">
    <property type="entry name" value="Beta-D-glucan exohydrolase, C-terminal domain"/>
    <property type="match status" value="1"/>
</dbReference>
<dbReference type="InterPro" id="IPR019800">
    <property type="entry name" value="Glyco_hydro_3_AS"/>
</dbReference>
<dbReference type="Proteomes" id="UP000184512">
    <property type="component" value="Unassembled WGS sequence"/>
</dbReference>
<evidence type="ECO:0000256" key="4">
    <source>
        <dbReference type="ARBA" id="ARBA00058905"/>
    </source>
</evidence>
<dbReference type="InterPro" id="IPR017853">
    <property type="entry name" value="GH"/>
</dbReference>
<dbReference type="PANTHER" id="PTHR42715">
    <property type="entry name" value="BETA-GLUCOSIDASE"/>
    <property type="match status" value="1"/>
</dbReference>
<comment type="similarity">
    <text evidence="1 6">Belongs to the glycosyl hydrolase 3 family.</text>
</comment>
<dbReference type="SUPFAM" id="SSF51445">
    <property type="entry name" value="(Trans)glycosidases"/>
    <property type="match status" value="1"/>
</dbReference>
<dbReference type="AlphaFoldDB" id="A0A1M6H6T7"/>
<dbReference type="InterPro" id="IPR036881">
    <property type="entry name" value="Glyco_hydro_3_C_sf"/>
</dbReference>
<evidence type="ECO:0000256" key="3">
    <source>
        <dbReference type="ARBA" id="ARBA00023277"/>
    </source>
</evidence>
<dbReference type="FunFam" id="2.60.40.10:FF:000495">
    <property type="entry name" value="Periplasmic beta-glucosidase"/>
    <property type="match status" value="1"/>
</dbReference>
<dbReference type="Gene3D" id="3.40.50.1700">
    <property type="entry name" value="Glycoside hydrolase family 3 C-terminal domain"/>
    <property type="match status" value="1"/>
</dbReference>
<dbReference type="PANTHER" id="PTHR42715:SF10">
    <property type="entry name" value="BETA-GLUCOSIDASE"/>
    <property type="match status" value="1"/>
</dbReference>
<proteinExistence type="inferred from homology"/>
<evidence type="ECO:0000313" key="8">
    <source>
        <dbReference type="EMBL" id="SHJ17819.1"/>
    </source>
</evidence>
<dbReference type="Gene3D" id="3.20.20.300">
    <property type="entry name" value="Glycoside hydrolase, family 3, N-terminal domain"/>
    <property type="match status" value="1"/>
</dbReference>
<dbReference type="OrthoDB" id="9803863at2"/>
<dbReference type="Pfam" id="PF14310">
    <property type="entry name" value="Fn3-like"/>
    <property type="match status" value="1"/>
</dbReference>
<keyword evidence="2 6" id="KW-0378">Hydrolase</keyword>
<dbReference type="GO" id="GO:0008422">
    <property type="term" value="F:beta-glucosidase activity"/>
    <property type="evidence" value="ECO:0007669"/>
    <property type="project" value="UniProtKB-ARBA"/>
</dbReference>
<dbReference type="InterPro" id="IPR013783">
    <property type="entry name" value="Ig-like_fold"/>
</dbReference>
<name>A0A1M6H6T7_9ACTN</name>
<evidence type="ECO:0000259" key="7">
    <source>
        <dbReference type="SMART" id="SM01217"/>
    </source>
</evidence>
<evidence type="ECO:0000256" key="6">
    <source>
        <dbReference type="RuleBase" id="RU361161"/>
    </source>
</evidence>
<dbReference type="STRING" id="1123357.SAMN02745244_01899"/>
<dbReference type="SMART" id="SM01217">
    <property type="entry name" value="Fn3_like"/>
    <property type="match status" value="1"/>
</dbReference>
<dbReference type="Pfam" id="PF01915">
    <property type="entry name" value="Glyco_hydro_3_C"/>
    <property type="match status" value="1"/>
</dbReference>
<organism evidence="8 9">
    <name type="scientific">Tessaracoccus bendigoensis DSM 12906</name>
    <dbReference type="NCBI Taxonomy" id="1123357"/>
    <lineage>
        <taxon>Bacteria</taxon>
        <taxon>Bacillati</taxon>
        <taxon>Actinomycetota</taxon>
        <taxon>Actinomycetes</taxon>
        <taxon>Propionibacteriales</taxon>
        <taxon>Propionibacteriaceae</taxon>
        <taxon>Tessaracoccus</taxon>
    </lineage>
</organism>
<dbReference type="PROSITE" id="PS00775">
    <property type="entry name" value="GLYCOSYL_HYDROL_F3"/>
    <property type="match status" value="1"/>
</dbReference>
<keyword evidence="6" id="KW-0326">Glycosidase</keyword>
<dbReference type="RefSeq" id="WP_073187512.1">
    <property type="nucleotide sequence ID" value="NZ_FQZG01000030.1"/>
</dbReference>
<dbReference type="EMBL" id="FQZG01000030">
    <property type="protein sequence ID" value="SHJ17819.1"/>
    <property type="molecule type" value="Genomic_DNA"/>
</dbReference>
<keyword evidence="3" id="KW-0119">Carbohydrate metabolism</keyword>
<gene>
    <name evidence="8" type="ORF">SAMN02745244_01899</name>
</gene>
<evidence type="ECO:0000313" key="9">
    <source>
        <dbReference type="Proteomes" id="UP000184512"/>
    </source>
</evidence>
<dbReference type="InterPro" id="IPR050288">
    <property type="entry name" value="Cellulose_deg_GH3"/>
</dbReference>
<sequence>MPTPTPLFSLTDVDATLAALTLEEKASLLSGENFWTTKAVTRGAETLVPSIWMTDGPHGLRKQDGVGDHLGLGDSVPATCFPTAVTLGSTWDTELLHEVGAALGRESRAQGVGVLLGPGANIKRDPRCGRNFEYLSEDPVLSGDLAAAIIRGVQSEGVGTSLKHFAANNQETDRMRISAEVDARTLREIYLASFERAIAQGDPWTIMCAYNRVNGVYASQNEWLLSTVLRKEWGWDGLVVSDWGAVRDRVAAVVAGLDLEMPAVEGRTDAEIVAAVRNGEIDESVVDAAVRNVLVLVARTVEGAGAAGTTPVDHPAHQALARRAAAAGAVLLRNVPVTGPDGSAAPLLPLTLDKDVAFIGEFARTPRYQGAGSSQVNPTRLRSALEVAQELLGTAVPFAPGFAIEEGPATTASGAELLGEAVTLAQSTRTVVLYLGLPAAVESEGFDRTSIDLPADQVTLLEAVAAVNPRVVVVLSNGAVVTTSGWQSAAPAVVETWLSGQEGAAGVLDVLTGAVNPSGKLAETIPVRLEDVPSFGSFPGGLGSVRYAEGLLVGYRWYDTRRAPVAYPFGFGLSYTTFEIDQVEATVSSGTGGEAVEVRARVTNTGQRAGAEVVQVYVSDSDSAVERPQQELKAHARVELAPGESRVVSFELGHRDFAFWHPILERWTVEGGEFTINVGSSSRDIAARVRVCLDGDDITLPVTLASTAADLRRHPVVGDEFTRLLGTDLGQMTAMVDDMPLESLISMHLIPITREEGFELAERANATRA</sequence>
<dbReference type="Pfam" id="PF00933">
    <property type="entry name" value="Glyco_hydro_3"/>
    <property type="match status" value="1"/>
</dbReference>
<evidence type="ECO:0000256" key="2">
    <source>
        <dbReference type="ARBA" id="ARBA00022801"/>
    </source>
</evidence>
<evidence type="ECO:0000256" key="5">
    <source>
        <dbReference type="ARBA" id="ARBA00074219"/>
    </source>
</evidence>
<feature type="domain" description="Fibronectin type III-like" evidence="7">
    <location>
        <begin position="612"/>
        <end position="682"/>
    </location>
</feature>
<protein>
    <recommendedName>
        <fullName evidence="5">Exo-alpha-(1-&gt;6)-L-arabinopyranosidase</fullName>
    </recommendedName>
</protein>